<keyword evidence="1" id="KW-0472">Membrane</keyword>
<sequence length="74" mass="8375">MTVLPTGSAAVSSDIVVFVILRGRGLVSPRPSLTRRCMWILVFAKTCFEFFDSFVLLLEFLLQLVDSLFHLEKP</sequence>
<name>L9YJA5_9EURY</name>
<evidence type="ECO:0000313" key="3">
    <source>
        <dbReference type="Proteomes" id="UP000011618"/>
    </source>
</evidence>
<protein>
    <submittedName>
        <fullName evidence="2">Uncharacterized protein</fullName>
    </submittedName>
</protein>
<dbReference type="AlphaFoldDB" id="L9YJA5"/>
<feature type="transmembrane region" description="Helical" evidence="1">
    <location>
        <begin position="6"/>
        <end position="27"/>
    </location>
</feature>
<comment type="caution">
    <text evidence="2">The sequence shown here is derived from an EMBL/GenBank/DDBJ whole genome shotgun (WGS) entry which is preliminary data.</text>
</comment>
<gene>
    <name evidence="2" type="ORF">C487_16065</name>
</gene>
<accession>L9YJA5</accession>
<keyword evidence="1" id="KW-1133">Transmembrane helix</keyword>
<dbReference type="Proteomes" id="UP000011618">
    <property type="component" value="Unassembled WGS sequence"/>
</dbReference>
<reference evidence="2 3" key="1">
    <citation type="journal article" date="2014" name="PLoS Genet.">
        <title>Phylogenetically driven sequencing of extremely halophilic archaea reveals strategies for static and dynamic osmo-response.</title>
        <authorList>
            <person name="Becker E.A."/>
            <person name="Seitzer P.M."/>
            <person name="Tritt A."/>
            <person name="Larsen D."/>
            <person name="Krusor M."/>
            <person name="Yao A.I."/>
            <person name="Wu D."/>
            <person name="Madern D."/>
            <person name="Eisen J.A."/>
            <person name="Darling A.E."/>
            <person name="Facciotti M.T."/>
        </authorList>
    </citation>
    <scope>NUCLEOTIDE SEQUENCE [LARGE SCALE GENOMIC DNA]</scope>
    <source>
        <strain evidence="2 3">DSM 3751</strain>
    </source>
</reference>
<evidence type="ECO:0000256" key="1">
    <source>
        <dbReference type="SAM" id="Phobius"/>
    </source>
</evidence>
<keyword evidence="1" id="KW-0812">Transmembrane</keyword>
<dbReference type="PATRIC" id="fig|1227495.3.peg.3218"/>
<proteinExistence type="predicted"/>
<dbReference type="EMBL" id="AOII01000089">
    <property type="protein sequence ID" value="ELY74219.1"/>
    <property type="molecule type" value="Genomic_DNA"/>
</dbReference>
<feature type="transmembrane region" description="Helical" evidence="1">
    <location>
        <begin position="39"/>
        <end position="65"/>
    </location>
</feature>
<organism evidence="2 3">
    <name type="scientific">Natrinema pallidum DSM 3751</name>
    <dbReference type="NCBI Taxonomy" id="1227495"/>
    <lineage>
        <taxon>Archaea</taxon>
        <taxon>Methanobacteriati</taxon>
        <taxon>Methanobacteriota</taxon>
        <taxon>Stenosarchaea group</taxon>
        <taxon>Halobacteria</taxon>
        <taxon>Halobacteriales</taxon>
        <taxon>Natrialbaceae</taxon>
        <taxon>Natrinema</taxon>
    </lineage>
</organism>
<evidence type="ECO:0000313" key="2">
    <source>
        <dbReference type="EMBL" id="ELY74219.1"/>
    </source>
</evidence>